<gene>
    <name evidence="1" type="ORF">CKAH01_15910</name>
</gene>
<protein>
    <recommendedName>
        <fullName evidence="3">Taurine catabolism dioxygenase TauD</fullName>
    </recommendedName>
</protein>
<dbReference type="AlphaFoldDB" id="A0AAE0D9M5"/>
<evidence type="ECO:0000313" key="1">
    <source>
        <dbReference type="EMBL" id="KAK2763630.1"/>
    </source>
</evidence>
<organism evidence="1 2">
    <name type="scientific">Colletotrichum kahawae</name>
    <name type="common">Coffee berry disease fungus</name>
    <dbReference type="NCBI Taxonomy" id="34407"/>
    <lineage>
        <taxon>Eukaryota</taxon>
        <taxon>Fungi</taxon>
        <taxon>Dikarya</taxon>
        <taxon>Ascomycota</taxon>
        <taxon>Pezizomycotina</taxon>
        <taxon>Sordariomycetes</taxon>
        <taxon>Hypocreomycetidae</taxon>
        <taxon>Glomerellales</taxon>
        <taxon>Glomerellaceae</taxon>
        <taxon>Colletotrichum</taxon>
        <taxon>Colletotrichum gloeosporioides species complex</taxon>
    </lineage>
</organism>
<dbReference type="Proteomes" id="UP001281614">
    <property type="component" value="Unassembled WGS sequence"/>
</dbReference>
<dbReference type="EMBL" id="VYYT01000142">
    <property type="protein sequence ID" value="KAK2763630.1"/>
    <property type="molecule type" value="Genomic_DNA"/>
</dbReference>
<comment type="caution">
    <text evidence="1">The sequence shown here is derived from an EMBL/GenBank/DDBJ whole genome shotgun (WGS) entry which is preliminary data.</text>
</comment>
<name>A0AAE0D9M5_COLKA</name>
<keyword evidence="2" id="KW-1185">Reference proteome</keyword>
<proteinExistence type="predicted"/>
<accession>A0AAE0D9M5</accession>
<reference evidence="1" key="1">
    <citation type="submission" date="2023-02" db="EMBL/GenBank/DDBJ databases">
        <title>Colletotrichum kahawae CIFC_Que2 genome sequencing and assembly.</title>
        <authorList>
            <person name="Baroncelli R."/>
        </authorList>
    </citation>
    <scope>NUCLEOTIDE SEQUENCE</scope>
    <source>
        <strain evidence="1">CIFC_Que2</strain>
    </source>
</reference>
<dbReference type="SUPFAM" id="SSF56059">
    <property type="entry name" value="Glutathione synthetase ATP-binding domain-like"/>
    <property type="match status" value="1"/>
</dbReference>
<sequence>MHAQELVQIQLGAVRDGSSPLTAHHIDFDALVREEEAYQNRLLDLCPERLWHNGSYLAGCPCPILVSKSHQQQMEDLHEALVLSIIDIVQRWWTDESACFPKRMPLEPEEEELLRWIEKQVFLGNMARFSESLGSWRPDFLVEDDADFKENYRITEINARFSFNGFVHEAYGQYVLNKSLESSSVLVGATDANEILGGLFDLFQHDRPLHLLKGVEPGIDIHMFIEAVEGRFGIRPRLIAPQQLRLFPDSRNKTGYRLCCIVEGRGTSFNSNLRTFMGTDGKVWEEIHQVGLELHQKELAAMDPEILRQVSLRCFNDMRTILLVHDKRMLGIIKQEVPGLLDRGVLNDALAAVLNRGIVETILPGSPELNDLIDASVAAPQLRFGYILKPTRSGKGDGIVFGDDLGQDEWVSNLKALVSPIVVPRVTCVVQRRIVPREYDLVLKASVGRVRYPLVGTYHATNGKLLGLGTWRASAGRIVAVCSGGSWICSVTEQ</sequence>
<evidence type="ECO:0008006" key="3">
    <source>
        <dbReference type="Google" id="ProtNLM"/>
    </source>
</evidence>
<evidence type="ECO:0000313" key="2">
    <source>
        <dbReference type="Proteomes" id="UP001281614"/>
    </source>
</evidence>